<feature type="transmembrane region" description="Helical" evidence="8">
    <location>
        <begin position="213"/>
        <end position="236"/>
    </location>
</feature>
<comment type="similarity">
    <text evidence="8 9">Belongs to the MurJ/MviN family.</text>
</comment>
<comment type="caution">
    <text evidence="11">The sequence shown here is derived from an EMBL/GenBank/DDBJ whole genome shotgun (WGS) entry which is preliminary data.</text>
</comment>
<dbReference type="InterPro" id="IPR004268">
    <property type="entry name" value="MurJ"/>
</dbReference>
<feature type="transmembrane region" description="Helical" evidence="8">
    <location>
        <begin position="337"/>
        <end position="356"/>
    </location>
</feature>
<evidence type="ECO:0000256" key="9">
    <source>
        <dbReference type="PIRNR" id="PIRNR002869"/>
    </source>
</evidence>
<comment type="pathway">
    <text evidence="8">Cell wall biogenesis; peptidoglycan biosynthesis.</text>
</comment>
<comment type="subcellular location">
    <subcellularLocation>
        <location evidence="1 8">Cell membrane</location>
        <topology evidence="1 8">Multi-pass membrane protein</topology>
    </subcellularLocation>
</comment>
<feature type="transmembrane region" description="Helical" evidence="8">
    <location>
        <begin position="510"/>
        <end position="534"/>
    </location>
</feature>
<keyword evidence="8 9" id="KW-0813">Transport</keyword>
<dbReference type="RefSeq" id="WP_141608206.1">
    <property type="nucleotide sequence ID" value="NZ_VIGC02000001.1"/>
</dbReference>
<feature type="region of interest" description="Disordered" evidence="10">
    <location>
        <begin position="1"/>
        <end position="26"/>
    </location>
</feature>
<dbReference type="Proteomes" id="UP000317371">
    <property type="component" value="Unassembled WGS sequence"/>
</dbReference>
<dbReference type="PRINTS" id="PR01806">
    <property type="entry name" value="VIRFACTRMVIN"/>
</dbReference>
<dbReference type="CDD" id="cd13123">
    <property type="entry name" value="MATE_MurJ_like"/>
    <property type="match status" value="1"/>
</dbReference>
<comment type="function">
    <text evidence="8 9">Involved in peptidoglycan biosynthesis. Transports lipid-linked peptidoglycan precursors from the inner to the outer leaflet of the cytoplasmic membrane.</text>
</comment>
<gene>
    <name evidence="8 11" type="primary">murJ</name>
    <name evidence="11" type="ORF">FKZ61_01035</name>
</gene>
<evidence type="ECO:0000256" key="8">
    <source>
        <dbReference type="HAMAP-Rule" id="MF_02078"/>
    </source>
</evidence>
<feature type="transmembrane region" description="Helical" evidence="8">
    <location>
        <begin position="434"/>
        <end position="456"/>
    </location>
</feature>
<reference evidence="11 12" key="1">
    <citation type="submission" date="2019-06" db="EMBL/GenBank/DDBJ databases">
        <title>Genome sequence of Litorilinea aerophila BAA-2444.</title>
        <authorList>
            <person name="Maclea K.S."/>
            <person name="Maurais E.G."/>
            <person name="Iannazzi L.C."/>
        </authorList>
    </citation>
    <scope>NUCLEOTIDE SEQUENCE [LARGE SCALE GENOMIC DNA]</scope>
    <source>
        <strain evidence="11 12">ATCC BAA-2444</strain>
    </source>
</reference>
<dbReference type="UniPathway" id="UPA00219"/>
<dbReference type="GO" id="GO:0005886">
    <property type="term" value="C:plasma membrane"/>
    <property type="evidence" value="ECO:0007669"/>
    <property type="project" value="UniProtKB-SubCell"/>
</dbReference>
<keyword evidence="12" id="KW-1185">Reference proteome</keyword>
<feature type="transmembrane region" description="Helical" evidence="8">
    <location>
        <begin position="33"/>
        <end position="53"/>
    </location>
</feature>
<feature type="transmembrane region" description="Helical" evidence="8">
    <location>
        <begin position="187"/>
        <end position="207"/>
    </location>
</feature>
<feature type="transmembrane region" description="Helical" evidence="8">
    <location>
        <begin position="110"/>
        <end position="139"/>
    </location>
</feature>
<proteinExistence type="inferred from homology"/>
<evidence type="ECO:0000256" key="4">
    <source>
        <dbReference type="ARBA" id="ARBA00022960"/>
    </source>
</evidence>
<dbReference type="GO" id="GO:0009252">
    <property type="term" value="P:peptidoglycan biosynthetic process"/>
    <property type="evidence" value="ECO:0007669"/>
    <property type="project" value="UniProtKB-UniRule"/>
</dbReference>
<organism evidence="11 12">
    <name type="scientific">Litorilinea aerophila</name>
    <dbReference type="NCBI Taxonomy" id="1204385"/>
    <lineage>
        <taxon>Bacteria</taxon>
        <taxon>Bacillati</taxon>
        <taxon>Chloroflexota</taxon>
        <taxon>Caldilineae</taxon>
        <taxon>Caldilineales</taxon>
        <taxon>Caldilineaceae</taxon>
        <taxon>Litorilinea</taxon>
    </lineage>
</organism>
<feature type="transmembrane region" description="Helical" evidence="8">
    <location>
        <begin position="264"/>
        <end position="282"/>
    </location>
</feature>
<dbReference type="PANTHER" id="PTHR47019:SF1">
    <property type="entry name" value="LIPID II FLIPPASE MURJ"/>
    <property type="match status" value="1"/>
</dbReference>
<dbReference type="HAMAP" id="MF_02078">
    <property type="entry name" value="MurJ_MviN"/>
    <property type="match status" value="1"/>
</dbReference>
<dbReference type="FunCoup" id="A0A540VPA4">
    <property type="interactions" value="283"/>
</dbReference>
<dbReference type="PANTHER" id="PTHR47019">
    <property type="entry name" value="LIPID II FLIPPASE MURJ"/>
    <property type="match status" value="1"/>
</dbReference>
<dbReference type="NCBIfam" id="TIGR01695">
    <property type="entry name" value="murJ_mviN"/>
    <property type="match status" value="1"/>
</dbReference>
<feature type="transmembrane region" description="Helical" evidence="8">
    <location>
        <begin position="294"/>
        <end position="316"/>
    </location>
</feature>
<dbReference type="OrthoDB" id="9804143at2"/>
<evidence type="ECO:0000313" key="12">
    <source>
        <dbReference type="Proteomes" id="UP000317371"/>
    </source>
</evidence>
<evidence type="ECO:0000256" key="7">
    <source>
        <dbReference type="ARBA" id="ARBA00023136"/>
    </source>
</evidence>
<protein>
    <recommendedName>
        <fullName evidence="8">Probable lipid II flippase MurJ</fullName>
    </recommendedName>
</protein>
<dbReference type="InterPro" id="IPR051050">
    <property type="entry name" value="Lipid_II_flippase_MurJ/MviN"/>
</dbReference>
<keyword evidence="7 8" id="KW-0472">Membrane</keyword>
<dbReference type="GO" id="GO:0071555">
    <property type="term" value="P:cell wall organization"/>
    <property type="evidence" value="ECO:0007669"/>
    <property type="project" value="UniProtKB-UniRule"/>
</dbReference>
<dbReference type="EMBL" id="VIGC01000001">
    <property type="protein sequence ID" value="TQE97993.1"/>
    <property type="molecule type" value="Genomic_DNA"/>
</dbReference>
<accession>A0A540VPA4</accession>
<dbReference type="PIRSF" id="PIRSF002869">
    <property type="entry name" value="MviN"/>
    <property type="match status" value="1"/>
</dbReference>
<feature type="transmembrane region" description="Helical" evidence="8">
    <location>
        <begin position="468"/>
        <end position="490"/>
    </location>
</feature>
<keyword evidence="6 8" id="KW-1133">Transmembrane helix</keyword>
<keyword evidence="2 8" id="KW-1003">Cell membrane</keyword>
<feature type="transmembrane region" description="Helical" evidence="8">
    <location>
        <begin position="410"/>
        <end position="428"/>
    </location>
</feature>
<evidence type="ECO:0000256" key="3">
    <source>
        <dbReference type="ARBA" id="ARBA00022692"/>
    </source>
</evidence>
<dbReference type="GO" id="GO:0015648">
    <property type="term" value="F:lipid-linked peptidoglycan transporter activity"/>
    <property type="evidence" value="ECO:0007669"/>
    <property type="project" value="UniProtKB-UniRule"/>
</dbReference>
<dbReference type="Pfam" id="PF03023">
    <property type="entry name" value="MurJ"/>
    <property type="match status" value="1"/>
</dbReference>
<evidence type="ECO:0000256" key="2">
    <source>
        <dbReference type="ARBA" id="ARBA00022475"/>
    </source>
</evidence>
<dbReference type="GO" id="GO:0008360">
    <property type="term" value="P:regulation of cell shape"/>
    <property type="evidence" value="ECO:0007669"/>
    <property type="project" value="UniProtKB-UniRule"/>
</dbReference>
<evidence type="ECO:0000256" key="6">
    <source>
        <dbReference type="ARBA" id="ARBA00022989"/>
    </source>
</evidence>
<evidence type="ECO:0000256" key="10">
    <source>
        <dbReference type="SAM" id="MobiDB-lite"/>
    </source>
</evidence>
<dbReference type="AlphaFoldDB" id="A0A540VPA4"/>
<keyword evidence="5 8" id="KW-0573">Peptidoglycan synthesis</keyword>
<feature type="transmembrane region" description="Helical" evidence="8">
    <location>
        <begin position="159"/>
        <end position="180"/>
    </location>
</feature>
<dbReference type="GO" id="GO:0034204">
    <property type="term" value="P:lipid translocation"/>
    <property type="evidence" value="ECO:0007669"/>
    <property type="project" value="TreeGrafter"/>
</dbReference>
<keyword evidence="4 8" id="KW-0133">Cell shape</keyword>
<sequence>MNGELPEHGGTSATVEAGGHSSPGTAVRRGGQLASAALVVMVFFVLSRVAGLAREMVIGARFGTSADLDAYLAAFRVPDLLFQLVAGGALGSAFIPTFASYWVQGDEGGAWLLFSRVLNLLVLCLSLLSALAALFALPLMTHVIAPGFSPAQQQMAAQLMRWMLVSTVVFGVSGLVMGTLNATQHFLLPAAAPLFYNLAIIAGAWWLAPHWGVYGLVAGVVAGAFAHLLVQLPGLWRYQARYRWSLGLADAGVREVLRLMGPRVLGLLFVQLHFLVNTILASNLQAGSLSALNYAWLLMLLPQGIFAQALATAAFPTFSAQVAAGRRDELRETFGQILRVVLFLTIPAAAGLYVLRQPLIQLLLERREFDARSTAMVAYALQFYALGLVAHAGVEIAVRAFYALHDTATPVWIGVAAMVLNIVLSLWWVRYLSYGGLALANSTATTLEFLCLLGLLRRRLGGLALRSVVATLGRCGGATLIMAAAVVGWLRLMNSLGPVLGVGVAGWLPAVGGMVLAAAVYLGGSLALGSAELSPLLRMVQRRRLGAL</sequence>
<keyword evidence="8 9" id="KW-0961">Cell wall biogenesis/degradation</keyword>
<evidence type="ECO:0000313" key="11">
    <source>
        <dbReference type="EMBL" id="TQE97993.1"/>
    </source>
</evidence>
<keyword evidence="3 8" id="KW-0812">Transmembrane</keyword>
<evidence type="ECO:0000256" key="1">
    <source>
        <dbReference type="ARBA" id="ARBA00004651"/>
    </source>
</evidence>
<evidence type="ECO:0000256" key="5">
    <source>
        <dbReference type="ARBA" id="ARBA00022984"/>
    </source>
</evidence>
<name>A0A540VPA4_9CHLR</name>
<dbReference type="InParanoid" id="A0A540VPA4"/>
<feature type="transmembrane region" description="Helical" evidence="8">
    <location>
        <begin position="376"/>
        <end position="398"/>
    </location>
</feature>